<evidence type="ECO:0000313" key="1">
    <source>
        <dbReference type="EMBL" id="VFU44684.1"/>
    </source>
</evidence>
<name>A0A6N2LW32_SALVM</name>
<dbReference type="EMBL" id="CAADRP010001608">
    <property type="protein sequence ID" value="VFU44684.1"/>
    <property type="molecule type" value="Genomic_DNA"/>
</dbReference>
<accession>A0A6N2LW32</accession>
<gene>
    <name evidence="1" type="ORF">SVIM_LOCUS275792</name>
</gene>
<dbReference type="AlphaFoldDB" id="A0A6N2LW32"/>
<protein>
    <submittedName>
        <fullName evidence="1">Uncharacterized protein</fullName>
    </submittedName>
</protein>
<proteinExistence type="predicted"/>
<sequence>MVCCPPTYLTSQSKVGFFFFFFCSVCEDTIKRHITLLPAKHWCVHSLCLSGYLLNFRICCYDLCHFILNPFSHFRHPINLIWISNLRGFSSDPSLGLYETTIAL</sequence>
<reference evidence="1" key="1">
    <citation type="submission" date="2019-03" db="EMBL/GenBank/DDBJ databases">
        <authorList>
            <person name="Mank J."/>
            <person name="Almeida P."/>
        </authorList>
    </citation>
    <scope>NUCLEOTIDE SEQUENCE</scope>
    <source>
        <strain evidence="1">78183</strain>
    </source>
</reference>
<organism evidence="1">
    <name type="scientific">Salix viminalis</name>
    <name type="common">Common osier</name>
    <name type="synonym">Basket willow</name>
    <dbReference type="NCBI Taxonomy" id="40686"/>
    <lineage>
        <taxon>Eukaryota</taxon>
        <taxon>Viridiplantae</taxon>
        <taxon>Streptophyta</taxon>
        <taxon>Embryophyta</taxon>
        <taxon>Tracheophyta</taxon>
        <taxon>Spermatophyta</taxon>
        <taxon>Magnoliopsida</taxon>
        <taxon>eudicotyledons</taxon>
        <taxon>Gunneridae</taxon>
        <taxon>Pentapetalae</taxon>
        <taxon>rosids</taxon>
        <taxon>fabids</taxon>
        <taxon>Malpighiales</taxon>
        <taxon>Salicaceae</taxon>
        <taxon>Saliceae</taxon>
        <taxon>Salix</taxon>
    </lineage>
</organism>